<keyword evidence="9" id="KW-1185">Reference proteome</keyword>
<evidence type="ECO:0000313" key="9">
    <source>
        <dbReference type="Proteomes" id="UP001201549"/>
    </source>
</evidence>
<sequence>MSIQTSSPHFEHLVEEGRVHRTLYTDSSIFDLEMSRVFGGTWTFLAHASELPKPNDFVRKRLGKRPIIVTRDRNGNFHGLLNRCTHRGATICRHDEGSARRFTCPYHNWSFTNTGELAAVPIEEGYGPSFDKAQLGLGKLRVESYRGFIFGTFNTELPDLKTHLGPAAELLDEWLDRWPGAELQLRRGQTKFSCAGNWKLIYDNAADGYHPGYSHASLLRMRKDRYGGGVDMQWALGNVDEGLQTVADCGNGGTFIDQRAEIKRYWDQSAPMPGESTYERVIKEKMGDKADAALDVVMGSGMNLNIFPNLLIIGNQIQVLEPQSVNKTHINWYATALVADDLPDEVNSLRMRLQEDFPSFGEPDDLANFEECQVGLEIEEVEWVQTGRHLDTGKEYIGAKGMLSGPVSDELPLRVFWKEWLKRIAQDNKGGAK</sequence>
<organism evidence="8 9">
    <name type="scientific">Shewanella electrica</name>
    <dbReference type="NCBI Taxonomy" id="515560"/>
    <lineage>
        <taxon>Bacteria</taxon>
        <taxon>Pseudomonadati</taxon>
        <taxon>Pseudomonadota</taxon>
        <taxon>Gammaproteobacteria</taxon>
        <taxon>Alteromonadales</taxon>
        <taxon>Shewanellaceae</taxon>
        <taxon>Shewanella</taxon>
    </lineage>
</organism>
<dbReference type="CDD" id="cd03469">
    <property type="entry name" value="Rieske_RO_Alpha_N"/>
    <property type="match status" value="1"/>
</dbReference>
<dbReference type="PANTHER" id="PTHR43756:SF1">
    <property type="entry name" value="3-PHENYLPROPIONATE_CINNAMIC ACID DIOXYGENASE SUBUNIT ALPHA"/>
    <property type="match status" value="1"/>
</dbReference>
<evidence type="ECO:0000256" key="1">
    <source>
        <dbReference type="ARBA" id="ARBA00008751"/>
    </source>
</evidence>
<evidence type="ECO:0000256" key="2">
    <source>
        <dbReference type="ARBA" id="ARBA00022714"/>
    </source>
</evidence>
<dbReference type="InterPro" id="IPR017941">
    <property type="entry name" value="Rieske_2Fe-2S"/>
</dbReference>
<proteinExistence type="inferred from homology"/>
<gene>
    <name evidence="8" type="ORF">L9G74_06635</name>
</gene>
<dbReference type="CDD" id="cd08879">
    <property type="entry name" value="RHO_alpha_C_AntDO-like"/>
    <property type="match status" value="1"/>
</dbReference>
<keyword evidence="5" id="KW-0408">Iron</keyword>
<dbReference type="Pfam" id="PF00355">
    <property type="entry name" value="Rieske"/>
    <property type="match status" value="1"/>
</dbReference>
<dbReference type="SUPFAM" id="SSF55961">
    <property type="entry name" value="Bet v1-like"/>
    <property type="match status" value="1"/>
</dbReference>
<dbReference type="InterPro" id="IPR015879">
    <property type="entry name" value="Ring_hydroxy_dOase_asu_C_dom"/>
</dbReference>
<dbReference type="InterPro" id="IPR001663">
    <property type="entry name" value="Rng_hydr_dOase-A"/>
</dbReference>
<comment type="similarity">
    <text evidence="1">Belongs to the bacterial ring-hydroxylating dioxygenase alpha subunit family.</text>
</comment>
<dbReference type="PANTHER" id="PTHR43756">
    <property type="entry name" value="CHOLINE MONOOXYGENASE, CHLOROPLASTIC"/>
    <property type="match status" value="1"/>
</dbReference>
<dbReference type="Pfam" id="PF00848">
    <property type="entry name" value="Ring_hydroxyl_A"/>
    <property type="match status" value="1"/>
</dbReference>
<keyword evidence="6" id="KW-0411">Iron-sulfur</keyword>
<dbReference type="RefSeq" id="WP_238895511.1">
    <property type="nucleotide sequence ID" value="NZ_JAKOGG010000003.1"/>
</dbReference>
<keyword evidence="4" id="KW-0560">Oxidoreductase</keyword>
<dbReference type="SUPFAM" id="SSF50022">
    <property type="entry name" value="ISP domain"/>
    <property type="match status" value="1"/>
</dbReference>
<dbReference type="EMBL" id="JAKOGG010000003">
    <property type="protein sequence ID" value="MCS4556108.1"/>
    <property type="molecule type" value="Genomic_DNA"/>
</dbReference>
<reference evidence="9" key="1">
    <citation type="submission" date="2023-07" db="EMBL/GenBank/DDBJ databases">
        <title>Shewanella mangrovi sp. nov., an acetaldehyde- degrading bacterium isolated from mangrove sediment.</title>
        <authorList>
            <person name="Liu Y."/>
        </authorList>
    </citation>
    <scope>NUCLEOTIDE SEQUENCE [LARGE SCALE GENOMIC DNA]</scope>
    <source>
        <strain evidence="9">C32</strain>
    </source>
</reference>
<evidence type="ECO:0000256" key="3">
    <source>
        <dbReference type="ARBA" id="ARBA00022723"/>
    </source>
</evidence>
<protein>
    <submittedName>
        <fullName evidence="8">Rieske 2Fe-2S domain-containing protein</fullName>
    </submittedName>
</protein>
<dbReference type="InterPro" id="IPR036922">
    <property type="entry name" value="Rieske_2Fe-2S_sf"/>
</dbReference>
<accession>A0ABT2FIE2</accession>
<keyword evidence="2" id="KW-0001">2Fe-2S</keyword>
<dbReference type="PROSITE" id="PS51296">
    <property type="entry name" value="RIESKE"/>
    <property type="match status" value="1"/>
</dbReference>
<dbReference type="PRINTS" id="PR00090">
    <property type="entry name" value="RNGDIOXGNASE"/>
</dbReference>
<name>A0ABT2FIE2_9GAMM</name>
<evidence type="ECO:0000256" key="4">
    <source>
        <dbReference type="ARBA" id="ARBA00023002"/>
    </source>
</evidence>
<dbReference type="Gene3D" id="3.90.380.10">
    <property type="entry name" value="Naphthalene 1,2-dioxygenase Alpha Subunit, Chain A, domain 1"/>
    <property type="match status" value="1"/>
</dbReference>
<feature type="domain" description="Rieske" evidence="7">
    <location>
        <begin position="42"/>
        <end position="151"/>
    </location>
</feature>
<keyword evidence="3" id="KW-0479">Metal-binding</keyword>
<evidence type="ECO:0000256" key="5">
    <source>
        <dbReference type="ARBA" id="ARBA00023004"/>
    </source>
</evidence>
<dbReference type="Gene3D" id="2.102.10.10">
    <property type="entry name" value="Rieske [2Fe-2S] iron-sulphur domain"/>
    <property type="match status" value="1"/>
</dbReference>
<comment type="caution">
    <text evidence="8">The sequence shown here is derived from an EMBL/GenBank/DDBJ whole genome shotgun (WGS) entry which is preliminary data.</text>
</comment>
<evidence type="ECO:0000259" key="7">
    <source>
        <dbReference type="PROSITE" id="PS51296"/>
    </source>
</evidence>
<evidence type="ECO:0000313" key="8">
    <source>
        <dbReference type="EMBL" id="MCS4556108.1"/>
    </source>
</evidence>
<evidence type="ECO:0000256" key="6">
    <source>
        <dbReference type="ARBA" id="ARBA00023014"/>
    </source>
</evidence>
<dbReference type="Proteomes" id="UP001201549">
    <property type="component" value="Unassembled WGS sequence"/>
</dbReference>